<dbReference type="SUPFAM" id="SSF53850">
    <property type="entry name" value="Periplasmic binding protein-like II"/>
    <property type="match status" value="1"/>
</dbReference>
<dbReference type="PROSITE" id="PS51257">
    <property type="entry name" value="PROKAR_LIPOPROTEIN"/>
    <property type="match status" value="1"/>
</dbReference>
<dbReference type="CDD" id="cd13578">
    <property type="entry name" value="PBP2_Bug27"/>
    <property type="match status" value="1"/>
</dbReference>
<proteinExistence type="inferred from homology"/>
<sequence>MLTVGRLSSSKASALVIAVLLAGIGMGCFGAYVQAAPLYPDRPIRLIVGFSAGGATDTIARMVGHQLSERLGQSVVVENKPGAGGTIATGYVASSPADGYTLLFTSASHAINATLYKSLPYDPVKDFEPVVPVASTLNVLVIHPSMQASTVKEFIDYVKAHPGELTMASGGIGSSSHLAGVLFNTMAGIKVTHIPYKGTADSMRDLAAGEVDFTVDSVSAYLPYFENGSLRPLGVGDLKRSSLLPKVPTIDESGLSGYEVNAWVGILAPAHVPRSVVELLNRQVNDILALPKMQAQLQKQGSRPLGGTPENYAELIQSDIKKFSKLIELAEIPRQ</sequence>
<dbReference type="Pfam" id="PF03401">
    <property type="entry name" value="TctC"/>
    <property type="match status" value="1"/>
</dbReference>
<protein>
    <submittedName>
        <fullName evidence="2">Tripartite tricarboxylate transporter substrate binding protein</fullName>
    </submittedName>
</protein>
<dbReference type="PANTHER" id="PTHR42928:SF5">
    <property type="entry name" value="BLR1237 PROTEIN"/>
    <property type="match status" value="1"/>
</dbReference>
<dbReference type="PANTHER" id="PTHR42928">
    <property type="entry name" value="TRICARBOXYLATE-BINDING PROTEIN"/>
    <property type="match status" value="1"/>
</dbReference>
<reference evidence="2 3" key="1">
    <citation type="submission" date="2020-07" db="EMBL/GenBank/DDBJ databases">
        <title>Taxonomic revisions and descriptions of new bacterial species based on genomic comparisons in the high-G+C-content subgroup of the family Alcaligenaceae.</title>
        <authorList>
            <person name="Szabo A."/>
            <person name="Felfoldi T."/>
        </authorList>
    </citation>
    <scope>NUCLEOTIDE SEQUENCE [LARGE SCALE GENOMIC DNA]</scope>
    <source>
        <strain evidence="2 3">DSM 25264</strain>
    </source>
</reference>
<organism evidence="2 3">
    <name type="scientific">Allopusillimonas soli</name>
    <dbReference type="NCBI Taxonomy" id="659016"/>
    <lineage>
        <taxon>Bacteria</taxon>
        <taxon>Pseudomonadati</taxon>
        <taxon>Pseudomonadota</taxon>
        <taxon>Betaproteobacteria</taxon>
        <taxon>Burkholderiales</taxon>
        <taxon>Alcaligenaceae</taxon>
        <taxon>Allopusillimonas</taxon>
    </lineage>
</organism>
<accession>A0A853FDZ9</accession>
<evidence type="ECO:0000313" key="2">
    <source>
        <dbReference type="EMBL" id="NYT36276.1"/>
    </source>
</evidence>
<dbReference type="InterPro" id="IPR042100">
    <property type="entry name" value="Bug_dom1"/>
</dbReference>
<comment type="similarity">
    <text evidence="1">Belongs to the UPF0065 (bug) family.</text>
</comment>
<evidence type="ECO:0000256" key="1">
    <source>
        <dbReference type="ARBA" id="ARBA00006987"/>
    </source>
</evidence>
<dbReference type="Proteomes" id="UP000580517">
    <property type="component" value="Unassembled WGS sequence"/>
</dbReference>
<name>A0A853FDZ9_9BURK</name>
<dbReference type="InterPro" id="IPR005064">
    <property type="entry name" value="BUG"/>
</dbReference>
<dbReference type="PIRSF" id="PIRSF017082">
    <property type="entry name" value="YflP"/>
    <property type="match status" value="1"/>
</dbReference>
<evidence type="ECO:0000313" key="3">
    <source>
        <dbReference type="Proteomes" id="UP000580517"/>
    </source>
</evidence>
<dbReference type="Gene3D" id="3.40.190.10">
    <property type="entry name" value="Periplasmic binding protein-like II"/>
    <property type="match status" value="1"/>
</dbReference>
<dbReference type="AlphaFoldDB" id="A0A853FDZ9"/>
<gene>
    <name evidence="2" type="ORF">H0A68_05270</name>
</gene>
<dbReference type="OrthoDB" id="8676452at2"/>
<dbReference type="Gene3D" id="3.40.190.150">
    <property type="entry name" value="Bordetella uptake gene, domain 1"/>
    <property type="match status" value="1"/>
</dbReference>
<dbReference type="RefSeq" id="WP_129968174.1">
    <property type="nucleotide sequence ID" value="NZ_JACCEW010000001.1"/>
</dbReference>
<keyword evidence="3" id="KW-1185">Reference proteome</keyword>
<dbReference type="EMBL" id="JACCEW010000001">
    <property type="protein sequence ID" value="NYT36276.1"/>
    <property type="molecule type" value="Genomic_DNA"/>
</dbReference>
<comment type="caution">
    <text evidence="2">The sequence shown here is derived from an EMBL/GenBank/DDBJ whole genome shotgun (WGS) entry which is preliminary data.</text>
</comment>